<dbReference type="OrthoDB" id="7306229at2"/>
<proteinExistence type="predicted"/>
<name>A0A1B1AJL5_9PROT</name>
<gene>
    <name evidence="1" type="ORF">ATE48_12970</name>
</gene>
<evidence type="ECO:0008006" key="3">
    <source>
        <dbReference type="Google" id="ProtNLM"/>
    </source>
</evidence>
<dbReference type="AlphaFoldDB" id="A0A1B1AJL5"/>
<sequence length="71" mass="8141">MREDNDQDYSTRTGAAALADLIEEYWRARGYEVLLSLEEKGFHPVTRSARFEVKSDLVDGLPRKRNAQRAA</sequence>
<organism evidence="1 2">
    <name type="scientific">Candidatus Viadribacter manganicus</name>
    <dbReference type="NCBI Taxonomy" id="1759059"/>
    <lineage>
        <taxon>Bacteria</taxon>
        <taxon>Pseudomonadati</taxon>
        <taxon>Pseudomonadota</taxon>
        <taxon>Alphaproteobacteria</taxon>
        <taxon>Hyphomonadales</taxon>
        <taxon>Hyphomonadaceae</taxon>
        <taxon>Candidatus Viadribacter</taxon>
    </lineage>
</organism>
<dbReference type="RefSeq" id="WP_066772163.1">
    <property type="nucleotide sequence ID" value="NZ_CP013244.1"/>
</dbReference>
<protein>
    <recommendedName>
        <fullName evidence="3">Phosphoglycolate phosphatase</fullName>
    </recommendedName>
</protein>
<dbReference type="Proteomes" id="UP000092498">
    <property type="component" value="Chromosome"/>
</dbReference>
<evidence type="ECO:0000313" key="2">
    <source>
        <dbReference type="Proteomes" id="UP000092498"/>
    </source>
</evidence>
<dbReference type="EMBL" id="CP013244">
    <property type="protein sequence ID" value="ANP46758.1"/>
    <property type="molecule type" value="Genomic_DNA"/>
</dbReference>
<keyword evidence="2" id="KW-1185">Reference proteome</keyword>
<reference evidence="1 2" key="1">
    <citation type="submission" date="2015-11" db="EMBL/GenBank/DDBJ databases">
        <title>Whole-Genome Sequence of Candidatus Oderbacter manganicum from the National Park Lower Oder Valley, Germany.</title>
        <authorList>
            <person name="Braun B."/>
            <person name="Liere K."/>
            <person name="Szewzyk U."/>
        </authorList>
    </citation>
    <scope>NUCLEOTIDE SEQUENCE [LARGE SCALE GENOMIC DNA]</scope>
    <source>
        <strain evidence="1 2">OTSz_A_272</strain>
    </source>
</reference>
<dbReference type="KEGG" id="cbot:ATE48_12970"/>
<dbReference type="InParanoid" id="A0A1B1AJL5"/>
<evidence type="ECO:0000313" key="1">
    <source>
        <dbReference type="EMBL" id="ANP46758.1"/>
    </source>
</evidence>
<accession>A0A1B1AJL5</accession>
<dbReference type="STRING" id="1759059.ATE48_12970"/>